<accession>A0A8K0IAM8</accession>
<dbReference type="InterPro" id="IPR013525">
    <property type="entry name" value="ABC2_TM"/>
</dbReference>
<dbReference type="GO" id="GO:0005886">
    <property type="term" value="C:plasma membrane"/>
    <property type="evidence" value="ECO:0007669"/>
    <property type="project" value="UniProtKB-ARBA"/>
</dbReference>
<evidence type="ECO:0000256" key="4">
    <source>
        <dbReference type="ARBA" id="ARBA00022989"/>
    </source>
</evidence>
<feature type="transmembrane region" description="Helical" evidence="7">
    <location>
        <begin position="546"/>
        <end position="568"/>
    </location>
</feature>
<reference evidence="9" key="2">
    <citation type="submission" date="2019-07" db="EMBL/GenBank/DDBJ databases">
        <authorList>
            <person name="Yang Y."/>
            <person name="Bocs S."/>
            <person name="Baudouin L."/>
        </authorList>
    </citation>
    <scope>NUCLEOTIDE SEQUENCE</scope>
    <source>
        <tissue evidence="9">Spear leaf of Hainan Tall coconut</tissue>
    </source>
</reference>
<evidence type="ECO:0000259" key="8">
    <source>
        <dbReference type="PROSITE" id="PS50893"/>
    </source>
</evidence>
<feature type="transmembrane region" description="Helical" evidence="7">
    <location>
        <begin position="404"/>
        <end position="425"/>
    </location>
</feature>
<organism evidence="9 10">
    <name type="scientific">Cocos nucifera</name>
    <name type="common">Coconut palm</name>
    <dbReference type="NCBI Taxonomy" id="13894"/>
    <lineage>
        <taxon>Eukaryota</taxon>
        <taxon>Viridiplantae</taxon>
        <taxon>Streptophyta</taxon>
        <taxon>Embryophyta</taxon>
        <taxon>Tracheophyta</taxon>
        <taxon>Spermatophyta</taxon>
        <taxon>Magnoliopsida</taxon>
        <taxon>Liliopsida</taxon>
        <taxon>Arecaceae</taxon>
        <taxon>Arecoideae</taxon>
        <taxon>Cocoseae</taxon>
        <taxon>Attaleinae</taxon>
        <taxon>Cocos</taxon>
    </lineage>
</organism>
<dbReference type="Proteomes" id="UP000797356">
    <property type="component" value="Chromosome 6"/>
</dbReference>
<dbReference type="PANTHER" id="PTHR19241">
    <property type="entry name" value="ATP-BINDING CASSETTE TRANSPORTER"/>
    <property type="match status" value="1"/>
</dbReference>
<dbReference type="Pfam" id="PF01061">
    <property type="entry name" value="ABC2_membrane"/>
    <property type="match status" value="3"/>
</dbReference>
<dbReference type="SUPFAM" id="SSF52540">
    <property type="entry name" value="P-loop containing nucleoside triphosphate hydrolases"/>
    <property type="match status" value="2"/>
</dbReference>
<dbReference type="GO" id="GO:0016887">
    <property type="term" value="F:ATP hydrolysis activity"/>
    <property type="evidence" value="ECO:0007669"/>
    <property type="project" value="InterPro"/>
</dbReference>
<dbReference type="GO" id="GO:0005524">
    <property type="term" value="F:ATP binding"/>
    <property type="evidence" value="ECO:0007669"/>
    <property type="project" value="InterPro"/>
</dbReference>
<feature type="transmembrane region" description="Helical" evidence="7">
    <location>
        <begin position="1198"/>
        <end position="1218"/>
    </location>
</feature>
<keyword evidence="3 7" id="KW-0812">Transmembrane</keyword>
<sequence length="1278" mass="145631">MARVAGRSEAESLGGEIEETGRSTRSSFQLNRSSSQRISSIHSAWDIDKDMHRPEWAAIERLPTCERVRTSLFDRHYCNNDGEGPWKEREMIDVTKLGALERRLFIDHLIKNIEKDNLRLLQRQRERIDRVNVELPTMVVRYKNLRVEAKCQVVQGSPCPPYGMSPRARFRGLVSHAATLEVIVMTNQSKLSSNKQSKFFPQATGEVPYNGFKLEEFVPDETSAYISQYDLHMPEMTIMGLDICADMIVGDAMRRGISGGQKKRLTTAPETYDLFDDIILMAEGKIVYHGPRSHVLSFFEDCGFRCPERKGAAESLQEVLSRKDQEKYWFNPRGLYAYVSADQFSEKFKAHHIGQNLERELEKISDGSQWRKNALSFDTYSLSKWELFKACMARELLLMKRNSFVYLFNTTKLAIVAIIVMTVFLRTRMGVDIIHANYYLGSLYSAMILLMINGLPELAMTASRLPVFYRQRDSNFYPAWAYAIPASILKIPISLIESFIWTSLTYYVIGYSPEVARFFRHFLLLFLVHQVSLSLFRFLASFFQTLVISSVSGTVSLLLMLLFGGFILPQPSMPGWLKWGFWISPMTYLVVNEFLAPRWQKAWNSYSTDGGQWSRENHSSRCVLAGRKTTGHFEGDIRIGGFPKVQETFTRILGYCEQIDIHSPQMTVEESVVYSAWLRLPSQIDPDKTRTFVDEVLETIELDQIKDALVGMPGFNGLSTEQRKRLTIAVELVSNPSVIFMDEPTTGLDARAAAIVMRAVKNVAETGRTVVCTIHQPSVEIFETFDEGISGVPRIKENYNPATWMLEVTSTSMEMQLGIDFAQIYRESSLFKDNKELAKQLSTPLPHSKDLNFPTRFPQKGWEQFKACLWKQYLSYWRSPSYNLVRVIVMLISSMALAALFWKHGKTITDGGQWSRENHSSRCVLAGRKTTGHFEGDIRIGGFPKVQETFTRILGYCEQIDIHSPQMTVEESVVYSAWLRLPSQIDPDKTRTFVDEVLETIELDQIKDALVGMPGFNGLSTEQRKRLTIAVELVSNPSVIFMDEPTTGLDARAAAIVMRAVKNVAETGRTVVCTIHQPSVEIFETFDEGISGVPRIKENYNPATWMLEVTSTSMEMQLGIDFAQIYRESSLFKDNKELAKQLSTPLPHSKDLNFPTRFPQKVLSFVATERTILYQETSAGIYPPWAYSIAQVVIEIPYVLLQVVLFMIVAYPAIGYYCTAYKFFWFAYTMFCTLLYYTYLGMLLVSLTPNVQVATVLSSFCYTLLNLFSGFIAPGPEN</sequence>
<feature type="domain" description="ABC transporter" evidence="8">
    <location>
        <begin position="528"/>
        <end position="817"/>
    </location>
</feature>
<evidence type="ECO:0000256" key="5">
    <source>
        <dbReference type="ARBA" id="ARBA00023136"/>
    </source>
</evidence>
<name>A0A8K0IAM8_COCNU</name>
<evidence type="ECO:0000256" key="1">
    <source>
        <dbReference type="ARBA" id="ARBA00004141"/>
    </source>
</evidence>
<keyword evidence="5 7" id="KW-0472">Membrane</keyword>
<feature type="region of interest" description="Disordered" evidence="6">
    <location>
        <begin position="1"/>
        <end position="32"/>
    </location>
</feature>
<keyword evidence="10" id="KW-1185">Reference proteome</keyword>
<dbReference type="PROSITE" id="PS50893">
    <property type="entry name" value="ABC_TRANSPORTER_2"/>
    <property type="match status" value="2"/>
</dbReference>
<dbReference type="EMBL" id="CM017877">
    <property type="protein sequence ID" value="KAG1346803.1"/>
    <property type="molecule type" value="Genomic_DNA"/>
</dbReference>
<feature type="transmembrane region" description="Helical" evidence="7">
    <location>
        <begin position="1225"/>
        <end position="1247"/>
    </location>
</feature>
<dbReference type="GO" id="GO:0140359">
    <property type="term" value="F:ABC-type transporter activity"/>
    <property type="evidence" value="ECO:0007669"/>
    <property type="project" value="InterPro"/>
</dbReference>
<dbReference type="OrthoDB" id="66620at2759"/>
<evidence type="ECO:0000313" key="10">
    <source>
        <dbReference type="Proteomes" id="UP000797356"/>
    </source>
</evidence>
<feature type="transmembrane region" description="Helical" evidence="7">
    <location>
        <begin position="437"/>
        <end position="459"/>
    </location>
</feature>
<feature type="domain" description="ABC transporter" evidence="8">
    <location>
        <begin position="879"/>
        <end position="1118"/>
    </location>
</feature>
<feature type="transmembrane region" description="Helical" evidence="7">
    <location>
        <begin position="1253"/>
        <end position="1273"/>
    </location>
</feature>
<reference evidence="9" key="1">
    <citation type="journal article" date="2017" name="Gigascience">
        <title>The genome draft of coconut (Cocos nucifera).</title>
        <authorList>
            <person name="Xiao Y."/>
            <person name="Xu P."/>
            <person name="Fan H."/>
            <person name="Baudouin L."/>
            <person name="Xia W."/>
            <person name="Bocs S."/>
            <person name="Xu J."/>
            <person name="Li Q."/>
            <person name="Guo A."/>
            <person name="Zhou L."/>
            <person name="Li J."/>
            <person name="Wu Y."/>
            <person name="Ma Z."/>
            <person name="Armero A."/>
            <person name="Issali A.E."/>
            <person name="Liu N."/>
            <person name="Peng M."/>
            <person name="Yang Y."/>
        </authorList>
    </citation>
    <scope>NUCLEOTIDE SEQUENCE</scope>
    <source>
        <tissue evidence="9">Spear leaf of Hainan Tall coconut</tissue>
    </source>
</reference>
<protein>
    <submittedName>
        <fullName evidence="9">Putative pleiotropic drug resistance protein 3-like</fullName>
    </submittedName>
</protein>
<evidence type="ECO:0000256" key="6">
    <source>
        <dbReference type="SAM" id="MobiDB-lite"/>
    </source>
</evidence>
<keyword evidence="4 7" id="KW-1133">Transmembrane helix</keyword>
<dbReference type="Pfam" id="PF00005">
    <property type="entry name" value="ABC_tran"/>
    <property type="match status" value="2"/>
</dbReference>
<dbReference type="AlphaFoldDB" id="A0A8K0IAM8"/>
<evidence type="ECO:0000256" key="7">
    <source>
        <dbReference type="SAM" id="Phobius"/>
    </source>
</evidence>
<dbReference type="InterPro" id="IPR027417">
    <property type="entry name" value="P-loop_NTPase"/>
</dbReference>
<dbReference type="Gene3D" id="3.40.50.300">
    <property type="entry name" value="P-loop containing nucleotide triphosphate hydrolases"/>
    <property type="match status" value="2"/>
</dbReference>
<feature type="transmembrane region" description="Helical" evidence="7">
    <location>
        <begin position="521"/>
        <end position="540"/>
    </location>
</feature>
<evidence type="ECO:0000313" key="9">
    <source>
        <dbReference type="EMBL" id="KAG1346803.1"/>
    </source>
</evidence>
<feature type="compositionally biased region" description="Basic and acidic residues" evidence="6">
    <location>
        <begin position="1"/>
        <end position="10"/>
    </location>
</feature>
<dbReference type="InterPro" id="IPR003439">
    <property type="entry name" value="ABC_transporter-like_ATP-bd"/>
</dbReference>
<comment type="subcellular location">
    <subcellularLocation>
        <location evidence="1">Membrane</location>
        <topology evidence="1">Multi-pass membrane protein</topology>
    </subcellularLocation>
</comment>
<proteinExistence type="predicted"/>
<evidence type="ECO:0000256" key="3">
    <source>
        <dbReference type="ARBA" id="ARBA00022692"/>
    </source>
</evidence>
<evidence type="ECO:0000256" key="2">
    <source>
        <dbReference type="ARBA" id="ARBA00022448"/>
    </source>
</evidence>
<keyword evidence="2" id="KW-0813">Transport</keyword>
<gene>
    <name evidence="9" type="ORF">COCNU_06G006320</name>
</gene>
<feature type="transmembrane region" description="Helical" evidence="7">
    <location>
        <begin position="479"/>
        <end position="509"/>
    </location>
</feature>
<comment type="caution">
    <text evidence="9">The sequence shown here is derived from an EMBL/GenBank/DDBJ whole genome shotgun (WGS) entry which is preliminary data.</text>
</comment>